<proteinExistence type="inferred from homology"/>
<dbReference type="GO" id="GO:0016614">
    <property type="term" value="F:oxidoreductase activity, acting on CH-OH group of donors"/>
    <property type="evidence" value="ECO:0007669"/>
    <property type="project" value="InterPro"/>
</dbReference>
<evidence type="ECO:0000313" key="3">
    <source>
        <dbReference type="EMBL" id="KAF5344216.1"/>
    </source>
</evidence>
<evidence type="ECO:0000256" key="1">
    <source>
        <dbReference type="ARBA" id="ARBA00010790"/>
    </source>
</evidence>
<comment type="similarity">
    <text evidence="1">Belongs to the GMC oxidoreductase family.</text>
</comment>
<sequence>MRSLSKSYPELVHAHLHDIYDFIIVGGGTAGAVMANRLSEQGKNTVLLVERGPVADSWASRVPLLSSDFASDGSRTRKISSLHQDNLGRSVELFTGSVLGGTSRINQMIYGRGLPAEYDAWRDSGNPGWGWEDMRAYFLKSERALYACDENHNNQGEWCNQTDKKLAFPGFPHVVEASHTLGLPKITDINSPEQPAIGCGLFHFTRDQHQRRSSTFSAFLPHELVVKRTSHLHIVTLTEVVKLDV</sequence>
<name>A0A8H5FPD5_9AGAR</name>
<dbReference type="EMBL" id="JAACJN010000414">
    <property type="protein sequence ID" value="KAF5344216.1"/>
    <property type="molecule type" value="Genomic_DNA"/>
</dbReference>
<dbReference type="OrthoDB" id="269227at2759"/>
<feature type="domain" description="Glucose-methanol-choline oxidoreductase N-terminal" evidence="2">
    <location>
        <begin position="20"/>
        <end position="240"/>
    </location>
</feature>
<dbReference type="SUPFAM" id="SSF51905">
    <property type="entry name" value="FAD/NAD(P)-binding domain"/>
    <property type="match status" value="1"/>
</dbReference>
<dbReference type="InterPro" id="IPR000172">
    <property type="entry name" value="GMC_OxRdtase_N"/>
</dbReference>
<gene>
    <name evidence="3" type="ORF">D9757_014412</name>
</gene>
<evidence type="ECO:0000313" key="4">
    <source>
        <dbReference type="Proteomes" id="UP000518752"/>
    </source>
</evidence>
<dbReference type="AlphaFoldDB" id="A0A8H5FPD5"/>
<dbReference type="PANTHER" id="PTHR11552:SF219">
    <property type="entry name" value="GLUCOSE-METHANOL-CHOLINE OXIDOREDUCTASE N-TERMINAL DOMAIN-CONTAINING PROTEIN"/>
    <property type="match status" value="1"/>
</dbReference>
<keyword evidence="4" id="KW-1185">Reference proteome</keyword>
<dbReference type="InterPro" id="IPR012132">
    <property type="entry name" value="GMC_OxRdtase"/>
</dbReference>
<dbReference type="Proteomes" id="UP000518752">
    <property type="component" value="Unassembled WGS sequence"/>
</dbReference>
<dbReference type="Pfam" id="PF00732">
    <property type="entry name" value="GMC_oxred_N"/>
    <property type="match status" value="1"/>
</dbReference>
<dbReference type="InterPro" id="IPR036188">
    <property type="entry name" value="FAD/NAD-bd_sf"/>
</dbReference>
<organism evidence="3 4">
    <name type="scientific">Collybiopsis confluens</name>
    <dbReference type="NCBI Taxonomy" id="2823264"/>
    <lineage>
        <taxon>Eukaryota</taxon>
        <taxon>Fungi</taxon>
        <taxon>Dikarya</taxon>
        <taxon>Basidiomycota</taxon>
        <taxon>Agaricomycotina</taxon>
        <taxon>Agaricomycetes</taxon>
        <taxon>Agaricomycetidae</taxon>
        <taxon>Agaricales</taxon>
        <taxon>Marasmiineae</taxon>
        <taxon>Omphalotaceae</taxon>
        <taxon>Collybiopsis</taxon>
    </lineage>
</organism>
<dbReference type="GO" id="GO:0050660">
    <property type="term" value="F:flavin adenine dinucleotide binding"/>
    <property type="evidence" value="ECO:0007669"/>
    <property type="project" value="InterPro"/>
</dbReference>
<dbReference type="PANTHER" id="PTHR11552">
    <property type="entry name" value="GLUCOSE-METHANOL-CHOLINE GMC OXIDOREDUCTASE"/>
    <property type="match status" value="1"/>
</dbReference>
<reference evidence="3 4" key="1">
    <citation type="journal article" date="2020" name="ISME J.">
        <title>Uncovering the hidden diversity of litter-decomposition mechanisms in mushroom-forming fungi.</title>
        <authorList>
            <person name="Floudas D."/>
            <person name="Bentzer J."/>
            <person name="Ahren D."/>
            <person name="Johansson T."/>
            <person name="Persson P."/>
            <person name="Tunlid A."/>
        </authorList>
    </citation>
    <scope>NUCLEOTIDE SEQUENCE [LARGE SCALE GENOMIC DNA]</scope>
    <source>
        <strain evidence="3 4">CBS 406.79</strain>
    </source>
</reference>
<comment type="caution">
    <text evidence="3">The sequence shown here is derived from an EMBL/GenBank/DDBJ whole genome shotgun (WGS) entry which is preliminary data.</text>
</comment>
<dbReference type="Gene3D" id="3.50.50.60">
    <property type="entry name" value="FAD/NAD(P)-binding domain"/>
    <property type="match status" value="1"/>
</dbReference>
<evidence type="ECO:0000259" key="2">
    <source>
        <dbReference type="Pfam" id="PF00732"/>
    </source>
</evidence>
<protein>
    <recommendedName>
        <fullName evidence="2">Glucose-methanol-choline oxidoreductase N-terminal domain-containing protein</fullName>
    </recommendedName>
</protein>
<accession>A0A8H5FPD5</accession>